<dbReference type="InterPro" id="IPR050416">
    <property type="entry name" value="FAD-linked_Oxidoreductase"/>
</dbReference>
<evidence type="ECO:0000313" key="7">
    <source>
        <dbReference type="Proteomes" id="UP001446871"/>
    </source>
</evidence>
<protein>
    <submittedName>
        <fullName evidence="6">FAD-binding oxidoreductase</fullName>
    </submittedName>
</protein>
<evidence type="ECO:0000313" key="6">
    <source>
        <dbReference type="EMBL" id="KAK8052928.1"/>
    </source>
</evidence>
<keyword evidence="7" id="KW-1185">Reference proteome</keyword>
<comment type="caution">
    <text evidence="6">The sequence shown here is derived from an EMBL/GenBank/DDBJ whole genome shotgun (WGS) entry which is preliminary data.</text>
</comment>
<dbReference type="Proteomes" id="UP001446871">
    <property type="component" value="Unassembled WGS sequence"/>
</dbReference>
<dbReference type="EMBL" id="JAQQWM010000008">
    <property type="protein sequence ID" value="KAK8052928.1"/>
    <property type="molecule type" value="Genomic_DNA"/>
</dbReference>
<dbReference type="InterPro" id="IPR016169">
    <property type="entry name" value="FAD-bd_PCMH_sub2"/>
</dbReference>
<dbReference type="InterPro" id="IPR016167">
    <property type="entry name" value="FAD-bd_PCMH_sub1"/>
</dbReference>
<name>A0ABR1U292_9PEZI</name>
<organism evidence="6 7">
    <name type="scientific">Apiospora saccharicola</name>
    <dbReference type="NCBI Taxonomy" id="335842"/>
    <lineage>
        <taxon>Eukaryota</taxon>
        <taxon>Fungi</taxon>
        <taxon>Dikarya</taxon>
        <taxon>Ascomycota</taxon>
        <taxon>Pezizomycotina</taxon>
        <taxon>Sordariomycetes</taxon>
        <taxon>Xylariomycetidae</taxon>
        <taxon>Amphisphaeriales</taxon>
        <taxon>Apiosporaceae</taxon>
        <taxon>Apiospora</taxon>
    </lineage>
</organism>
<keyword evidence="3" id="KW-0274">FAD</keyword>
<gene>
    <name evidence="6" type="ORF">PG996_012229</name>
</gene>
<evidence type="ECO:0000256" key="3">
    <source>
        <dbReference type="ARBA" id="ARBA00022827"/>
    </source>
</evidence>
<dbReference type="Gene3D" id="3.40.462.20">
    <property type="match status" value="1"/>
</dbReference>
<dbReference type="PROSITE" id="PS51387">
    <property type="entry name" value="FAD_PCMH"/>
    <property type="match status" value="1"/>
</dbReference>
<dbReference type="InterPro" id="IPR006094">
    <property type="entry name" value="Oxid_FAD_bind_N"/>
</dbReference>
<dbReference type="Pfam" id="PF01565">
    <property type="entry name" value="FAD_binding_4"/>
    <property type="match status" value="1"/>
</dbReference>
<comment type="similarity">
    <text evidence="1">Belongs to the oxygen-dependent FAD-linked oxidoreductase family.</text>
</comment>
<dbReference type="SUPFAM" id="SSF56176">
    <property type="entry name" value="FAD-binding/transporter-associated domain-like"/>
    <property type="match status" value="1"/>
</dbReference>
<reference evidence="6 7" key="1">
    <citation type="submission" date="2023-01" db="EMBL/GenBank/DDBJ databases">
        <title>Analysis of 21 Apiospora genomes using comparative genomics revels a genus with tremendous synthesis potential of carbohydrate active enzymes and secondary metabolites.</title>
        <authorList>
            <person name="Sorensen T."/>
        </authorList>
    </citation>
    <scope>NUCLEOTIDE SEQUENCE [LARGE SCALE GENOMIC DNA]</scope>
    <source>
        <strain evidence="6 7">CBS 83171</strain>
    </source>
</reference>
<proteinExistence type="inferred from homology"/>
<dbReference type="PANTHER" id="PTHR42973:SF54">
    <property type="entry name" value="FAD-BINDING PCMH-TYPE DOMAIN-CONTAINING PROTEIN"/>
    <property type="match status" value="1"/>
</dbReference>
<feature type="domain" description="FAD-binding PCMH-type" evidence="5">
    <location>
        <begin position="57"/>
        <end position="228"/>
    </location>
</feature>
<sequence length="488" mass="53599">MEMFRSMTGFMAANQSLVLPANNACLRLGDTFTNNATFTPQQDIYKDLVRVSWSETTWKEPACIFVPRTTSEVQGAMSILAEEEAGFGVRSGGHMPIAGAAMADNEVLIDMSRFTDIEYTSEHNKVVIGTGLRWQNVYDYLDQYGVTVVGGRVLDVGVGGLILGCGLSYLSESYGLACDNVVNFGVVLADGSTVNANEYSHRDLFWALKGGSNNFGIVTSFTLRTYPIQKVWGGTRVIGWDRVDDFLDAMVAYETAPERDELASVNINLAATNDTIILTLVYLKPVESPAAFSVFDGFEPLLDTTGIKTLTELMSEFLTPPIPRIRFHAMTVKPTQELTAVIKDVMLHSPHMQTIRAATAGTCAFSWQPISAHLVEAGQRTNDGGGNALGLEAVAQSWFHIDLRWWRAEDDAVVTAAAEGMYAEIEAAAKKQGSHLPYLFMNDAHEGQDVLASYGEDSAKRMREVQEHYDPHRVFERKMAGAFKLPSA</sequence>
<dbReference type="InterPro" id="IPR016166">
    <property type="entry name" value="FAD-bd_PCMH"/>
</dbReference>
<evidence type="ECO:0000256" key="2">
    <source>
        <dbReference type="ARBA" id="ARBA00022630"/>
    </source>
</evidence>
<dbReference type="PANTHER" id="PTHR42973">
    <property type="entry name" value="BINDING OXIDOREDUCTASE, PUTATIVE (AFU_ORTHOLOGUE AFUA_1G17690)-RELATED"/>
    <property type="match status" value="1"/>
</dbReference>
<evidence type="ECO:0000256" key="4">
    <source>
        <dbReference type="ARBA" id="ARBA00023002"/>
    </source>
</evidence>
<evidence type="ECO:0000256" key="1">
    <source>
        <dbReference type="ARBA" id="ARBA00005466"/>
    </source>
</evidence>
<evidence type="ECO:0000259" key="5">
    <source>
        <dbReference type="PROSITE" id="PS51387"/>
    </source>
</evidence>
<dbReference type="Gene3D" id="3.30.43.10">
    <property type="entry name" value="Uridine Diphospho-n-acetylenolpyruvylglucosamine Reductase, domain 2"/>
    <property type="match status" value="1"/>
</dbReference>
<dbReference type="Gene3D" id="3.30.465.10">
    <property type="match status" value="1"/>
</dbReference>
<keyword evidence="4" id="KW-0560">Oxidoreductase</keyword>
<accession>A0ABR1U292</accession>
<dbReference type="InterPro" id="IPR036318">
    <property type="entry name" value="FAD-bd_PCMH-like_sf"/>
</dbReference>
<keyword evidence="2" id="KW-0285">Flavoprotein</keyword>